<proteinExistence type="predicted"/>
<evidence type="ECO:0000256" key="2">
    <source>
        <dbReference type="ARBA" id="ARBA00022475"/>
    </source>
</evidence>
<dbReference type="AlphaFoldDB" id="A0A9D0ZHH1"/>
<feature type="transmembrane region" description="Helical" evidence="7">
    <location>
        <begin position="57"/>
        <end position="80"/>
    </location>
</feature>
<sequence>MLERVQYFDDIVLSRIGKLHNPRRNKLMVFVTRLGDKGLVWFAMCVPFLIYKPWRLIGANILVGLVIAHLAGEILIKHLVCRVRPCHKLDDHELVIKRPRYYSFPSGHTTASFSVVAVTALQCWPVAIPVFILAGLIGFSRLYLRVHYLTDVVAGALLGLLCGFLSVELFRAML</sequence>
<feature type="transmembrane region" description="Helical" evidence="7">
    <location>
        <begin position="27"/>
        <end position="51"/>
    </location>
</feature>
<reference evidence="9" key="1">
    <citation type="submission" date="2020-10" db="EMBL/GenBank/DDBJ databases">
        <authorList>
            <person name="Gilroy R."/>
        </authorList>
    </citation>
    <scope>NUCLEOTIDE SEQUENCE</scope>
    <source>
        <strain evidence="9">ChiSjej1B19-3389</strain>
    </source>
</reference>
<evidence type="ECO:0000256" key="1">
    <source>
        <dbReference type="ARBA" id="ARBA00004651"/>
    </source>
</evidence>
<dbReference type="SUPFAM" id="SSF48317">
    <property type="entry name" value="Acid phosphatase/Vanadium-dependent haloperoxidase"/>
    <property type="match status" value="1"/>
</dbReference>
<evidence type="ECO:0000256" key="3">
    <source>
        <dbReference type="ARBA" id="ARBA00022692"/>
    </source>
</evidence>
<protein>
    <submittedName>
        <fullName evidence="9">Phosphatase PAP2 family protein</fullName>
    </submittedName>
</protein>
<gene>
    <name evidence="9" type="ORF">IAD32_04990</name>
</gene>
<reference evidence="9" key="2">
    <citation type="journal article" date="2021" name="PeerJ">
        <title>Extensive microbial diversity within the chicken gut microbiome revealed by metagenomics and culture.</title>
        <authorList>
            <person name="Gilroy R."/>
            <person name="Ravi A."/>
            <person name="Getino M."/>
            <person name="Pursley I."/>
            <person name="Horton D.L."/>
            <person name="Alikhan N.F."/>
            <person name="Baker D."/>
            <person name="Gharbi K."/>
            <person name="Hall N."/>
            <person name="Watson M."/>
            <person name="Adriaenssens E.M."/>
            <person name="Foster-Nyarko E."/>
            <person name="Jarju S."/>
            <person name="Secka A."/>
            <person name="Antonio M."/>
            <person name="Oren A."/>
            <person name="Chaudhuri R.R."/>
            <person name="La Ragione R."/>
            <person name="Hildebrand F."/>
            <person name="Pallen M.J."/>
        </authorList>
    </citation>
    <scope>NUCLEOTIDE SEQUENCE</scope>
    <source>
        <strain evidence="9">ChiSjej1B19-3389</strain>
    </source>
</reference>
<keyword evidence="3 7" id="KW-0812">Transmembrane</keyword>
<comment type="caution">
    <text evidence="9">The sequence shown here is derived from an EMBL/GenBank/DDBJ whole genome shotgun (WGS) entry which is preliminary data.</text>
</comment>
<evidence type="ECO:0000256" key="4">
    <source>
        <dbReference type="ARBA" id="ARBA00022801"/>
    </source>
</evidence>
<evidence type="ECO:0000259" key="8">
    <source>
        <dbReference type="SMART" id="SM00014"/>
    </source>
</evidence>
<dbReference type="GO" id="GO:0016787">
    <property type="term" value="F:hydrolase activity"/>
    <property type="evidence" value="ECO:0007669"/>
    <property type="project" value="UniProtKB-KW"/>
</dbReference>
<feature type="transmembrane region" description="Helical" evidence="7">
    <location>
        <begin position="151"/>
        <end position="170"/>
    </location>
</feature>
<evidence type="ECO:0000256" key="7">
    <source>
        <dbReference type="SAM" id="Phobius"/>
    </source>
</evidence>
<dbReference type="PANTHER" id="PTHR14969">
    <property type="entry name" value="SPHINGOSINE-1-PHOSPHATE PHOSPHOHYDROLASE"/>
    <property type="match status" value="1"/>
</dbReference>
<dbReference type="Pfam" id="PF01569">
    <property type="entry name" value="PAP2"/>
    <property type="match status" value="1"/>
</dbReference>
<feature type="domain" description="Phosphatidic acid phosphatase type 2/haloperoxidase" evidence="8">
    <location>
        <begin position="56"/>
        <end position="167"/>
    </location>
</feature>
<evidence type="ECO:0000313" key="9">
    <source>
        <dbReference type="EMBL" id="HIQ80625.1"/>
    </source>
</evidence>
<dbReference type="Gene3D" id="1.20.144.10">
    <property type="entry name" value="Phosphatidic acid phosphatase type 2/haloperoxidase"/>
    <property type="match status" value="1"/>
</dbReference>
<name>A0A9D0ZHH1_9FIRM</name>
<dbReference type="InterPro" id="IPR036938">
    <property type="entry name" value="PAP2/HPO_sf"/>
</dbReference>
<evidence type="ECO:0000256" key="6">
    <source>
        <dbReference type="ARBA" id="ARBA00023136"/>
    </source>
</evidence>
<accession>A0A9D0ZHH1</accession>
<dbReference type="PANTHER" id="PTHR14969:SF62">
    <property type="entry name" value="DECAPRENYLPHOSPHORYL-5-PHOSPHORIBOSE PHOSPHATASE RV3807C-RELATED"/>
    <property type="match status" value="1"/>
</dbReference>
<comment type="subcellular location">
    <subcellularLocation>
        <location evidence="1">Cell membrane</location>
        <topology evidence="1">Multi-pass membrane protein</topology>
    </subcellularLocation>
</comment>
<dbReference type="InterPro" id="IPR000326">
    <property type="entry name" value="PAP2/HPO"/>
</dbReference>
<evidence type="ECO:0000313" key="10">
    <source>
        <dbReference type="Proteomes" id="UP000886787"/>
    </source>
</evidence>
<keyword evidence="5 7" id="KW-1133">Transmembrane helix</keyword>
<keyword evidence="2" id="KW-1003">Cell membrane</keyword>
<dbReference type="SMART" id="SM00014">
    <property type="entry name" value="acidPPc"/>
    <property type="match status" value="1"/>
</dbReference>
<dbReference type="GO" id="GO:0005886">
    <property type="term" value="C:plasma membrane"/>
    <property type="evidence" value="ECO:0007669"/>
    <property type="project" value="UniProtKB-SubCell"/>
</dbReference>
<keyword evidence="4" id="KW-0378">Hydrolase</keyword>
<organism evidence="9 10">
    <name type="scientific">Candidatus Scatavimonas merdigallinarum</name>
    <dbReference type="NCBI Taxonomy" id="2840914"/>
    <lineage>
        <taxon>Bacteria</taxon>
        <taxon>Bacillati</taxon>
        <taxon>Bacillota</taxon>
        <taxon>Clostridia</taxon>
        <taxon>Eubacteriales</taxon>
        <taxon>Oscillospiraceae</taxon>
        <taxon>Oscillospiraceae incertae sedis</taxon>
        <taxon>Candidatus Scatavimonas</taxon>
    </lineage>
</organism>
<dbReference type="CDD" id="cd03392">
    <property type="entry name" value="PAP2_like_2"/>
    <property type="match status" value="1"/>
</dbReference>
<keyword evidence="6 7" id="KW-0472">Membrane</keyword>
<dbReference type="EMBL" id="DVFW01000026">
    <property type="protein sequence ID" value="HIQ80625.1"/>
    <property type="molecule type" value="Genomic_DNA"/>
</dbReference>
<dbReference type="Proteomes" id="UP000886787">
    <property type="component" value="Unassembled WGS sequence"/>
</dbReference>
<evidence type="ECO:0000256" key="5">
    <source>
        <dbReference type="ARBA" id="ARBA00022989"/>
    </source>
</evidence>